<dbReference type="Pfam" id="PF03703">
    <property type="entry name" value="bPH_2"/>
    <property type="match status" value="3"/>
</dbReference>
<comment type="caution">
    <text evidence="3">The sequence shown here is derived from an EMBL/GenBank/DDBJ whole genome shotgun (WGS) entry which is preliminary data.</text>
</comment>
<proteinExistence type="predicted"/>
<feature type="transmembrane region" description="Helical" evidence="1">
    <location>
        <begin position="313"/>
        <end position="333"/>
    </location>
</feature>
<feature type="domain" description="YdbS-like PH" evidence="2">
    <location>
        <begin position="129"/>
        <end position="206"/>
    </location>
</feature>
<organism evidence="3 4">
    <name type="scientific">Candidatus Aveggerthella stercoripullorum</name>
    <dbReference type="NCBI Taxonomy" id="2840688"/>
    <lineage>
        <taxon>Bacteria</taxon>
        <taxon>Bacillati</taxon>
        <taxon>Actinomycetota</taxon>
        <taxon>Coriobacteriia</taxon>
        <taxon>Eggerthellales</taxon>
        <taxon>Eggerthellaceae</taxon>
        <taxon>Eggerthellaceae incertae sedis</taxon>
        <taxon>Candidatus Aveggerthella</taxon>
    </lineage>
</organism>
<dbReference type="InterPro" id="IPR005182">
    <property type="entry name" value="YdbS-like_PH"/>
</dbReference>
<dbReference type="EMBL" id="DVGB01000003">
    <property type="protein sequence ID" value="HIR00692.1"/>
    <property type="molecule type" value="Genomic_DNA"/>
</dbReference>
<dbReference type="PANTHER" id="PTHR34473">
    <property type="entry name" value="UPF0699 TRANSMEMBRANE PROTEIN YDBS"/>
    <property type="match status" value="1"/>
</dbReference>
<reference evidence="3" key="1">
    <citation type="submission" date="2020-10" db="EMBL/GenBank/DDBJ databases">
        <authorList>
            <person name="Gilroy R."/>
        </authorList>
    </citation>
    <scope>NUCLEOTIDE SEQUENCE</scope>
    <source>
        <strain evidence="3">ChiGjej1B1-2707</strain>
    </source>
</reference>
<reference evidence="3" key="2">
    <citation type="journal article" date="2021" name="PeerJ">
        <title>Extensive microbial diversity within the chicken gut microbiome revealed by metagenomics and culture.</title>
        <authorList>
            <person name="Gilroy R."/>
            <person name="Ravi A."/>
            <person name="Getino M."/>
            <person name="Pursley I."/>
            <person name="Horton D.L."/>
            <person name="Alikhan N.F."/>
            <person name="Baker D."/>
            <person name="Gharbi K."/>
            <person name="Hall N."/>
            <person name="Watson M."/>
            <person name="Adriaenssens E.M."/>
            <person name="Foster-Nyarko E."/>
            <person name="Jarju S."/>
            <person name="Secka A."/>
            <person name="Antonio M."/>
            <person name="Oren A."/>
            <person name="Chaudhuri R.R."/>
            <person name="La Ragione R."/>
            <person name="Hildebrand F."/>
            <person name="Pallen M.J."/>
        </authorList>
    </citation>
    <scope>NUCLEOTIDE SEQUENCE</scope>
    <source>
        <strain evidence="3">ChiGjej1B1-2707</strain>
    </source>
</reference>
<evidence type="ECO:0000256" key="1">
    <source>
        <dbReference type="SAM" id="Phobius"/>
    </source>
</evidence>
<evidence type="ECO:0000259" key="2">
    <source>
        <dbReference type="Pfam" id="PF03703"/>
    </source>
</evidence>
<feature type="transmembrane region" description="Helical" evidence="1">
    <location>
        <begin position="506"/>
        <end position="528"/>
    </location>
</feature>
<dbReference type="PANTHER" id="PTHR34473:SF2">
    <property type="entry name" value="UPF0699 TRANSMEMBRANE PROTEIN YDBT"/>
    <property type="match status" value="1"/>
</dbReference>
<feature type="transmembrane region" description="Helical" evidence="1">
    <location>
        <begin position="101"/>
        <end position="124"/>
    </location>
</feature>
<feature type="domain" description="YdbS-like PH" evidence="2">
    <location>
        <begin position="389"/>
        <end position="443"/>
    </location>
</feature>
<feature type="transmembrane region" description="Helical" evidence="1">
    <location>
        <begin position="69"/>
        <end position="89"/>
    </location>
</feature>
<keyword evidence="1" id="KW-1133">Transmembrane helix</keyword>
<gene>
    <name evidence="3" type="ORF">IAA69_00215</name>
</gene>
<sequence>MAGPTVGAPGASGAVPTAEAVSAPTGSVQVADAQVADAPSAHHDAGVQGGLPERHFVHHSYIWLGSLRAFGTVLVALIVGCLGSLAGTVAEMGSADPGERFGILVGIGAAAAGILVLGVVIVVVQVWSYRHLFYEVGEEEFSLYSGIFTKKRMHIPYQRVQSVNHTASILQRLAGVCTVKIETAGGASNEGATVPYITNADAETLRLELFARKQAVLEGRPIPVGMSAAAAIAQQATAPCAAGEAPVRVSGRPFAGGALEADGARNVLDGADELLQDVRGIWGGLAVDTGHVTYEHGLSNRELVLTGLTNSTGFALVAIGVIGTVAQIASGIFELFGDSTEEVANAAVSVGRGMPLEMVVSGIVLFLLLVAFLWALSAVGSCVRFGGFRARRRDTRIEVEHGLLSRKFHGVDVDRVQSVIIRQGFIRRLMGYCEVSLAKVDSAAQSSEDAEASSLRTGLVVHPFVKMDRVPKILAGLVPEFADAPVESRPVAPVALRRVLVRHCTWAGSGFWIVLLAAAGQVSVHAALSLPGVQAEVGPFMGIIDPVFVLFYVVGVLVIALEAVGAVLWFRESSFAFNRRFMQVTNGGFSRESVLLPRKKIQFGTVKTNPFQRAAGVATLSVTTAAGLGTTLKLVDVRKEDAEAWLGWLRPGGNRTVSE</sequence>
<dbReference type="AlphaFoldDB" id="A0A9D1D3Q2"/>
<evidence type="ECO:0000313" key="3">
    <source>
        <dbReference type="EMBL" id="HIR00692.1"/>
    </source>
</evidence>
<name>A0A9D1D3Q2_9ACTN</name>
<feature type="transmembrane region" description="Helical" evidence="1">
    <location>
        <begin position="358"/>
        <end position="383"/>
    </location>
</feature>
<keyword evidence="1" id="KW-0472">Membrane</keyword>
<accession>A0A9D1D3Q2</accession>
<feature type="transmembrane region" description="Helical" evidence="1">
    <location>
        <begin position="548"/>
        <end position="570"/>
    </location>
</feature>
<protein>
    <submittedName>
        <fullName evidence="3">PH domain-containing protein</fullName>
    </submittedName>
</protein>
<evidence type="ECO:0000313" key="4">
    <source>
        <dbReference type="Proteomes" id="UP000824261"/>
    </source>
</evidence>
<feature type="domain" description="YdbS-like PH" evidence="2">
    <location>
        <begin position="571"/>
        <end position="648"/>
    </location>
</feature>
<dbReference type="Proteomes" id="UP000824261">
    <property type="component" value="Unassembled WGS sequence"/>
</dbReference>
<keyword evidence="1" id="KW-0812">Transmembrane</keyword>